<dbReference type="GO" id="GO:0050567">
    <property type="term" value="F:glutaminyl-tRNA synthase (glutamine-hydrolyzing) activity"/>
    <property type="evidence" value="ECO:0007669"/>
    <property type="project" value="UniProtKB-UniRule"/>
</dbReference>
<dbReference type="SUPFAM" id="SSF55261">
    <property type="entry name" value="GAD domain-like"/>
    <property type="match status" value="1"/>
</dbReference>
<comment type="function">
    <text evidence="6">Allows the formation of correctly charged Gln-tRNA(Gln) through the transamidation of misacylated Glu-tRNA(Gln) in organisms which lack glutaminyl-tRNA synthetase. The reaction takes place in the presence of glutamine and ATP through an activated gamma-phospho-Glu-tRNA(Gln). The GatDE system is specific for glutamate and does not act on aspartate.</text>
</comment>
<evidence type="ECO:0000256" key="5">
    <source>
        <dbReference type="ARBA" id="ARBA00047913"/>
    </source>
</evidence>
<evidence type="ECO:0000259" key="7">
    <source>
        <dbReference type="SMART" id="SM00845"/>
    </source>
</evidence>
<dbReference type="InterPro" id="IPR017958">
    <property type="entry name" value="Gln-tRNA_amidoTrfase_suB_CS"/>
</dbReference>
<dbReference type="PANTHER" id="PTHR11659">
    <property type="entry name" value="GLUTAMYL-TRNA GLN AMIDOTRANSFERASE SUBUNIT B MITOCHONDRIAL AND PROKARYOTIC PET112-RELATED"/>
    <property type="match status" value="1"/>
</dbReference>
<comment type="caution">
    <text evidence="8">The sequence shown here is derived from an EMBL/GenBank/DDBJ whole genome shotgun (WGS) entry which is preliminary data.</text>
</comment>
<protein>
    <recommendedName>
        <fullName evidence="6">Glutamyl-tRNA(Gln) amidotransferase subunit E</fullName>
        <shortName evidence="6">Glu-ADT subunit E</shortName>
        <ecNumber evidence="6">6.3.5.-</ecNumber>
    </recommendedName>
</protein>
<gene>
    <name evidence="6 8" type="primary">gatE</name>
    <name evidence="8" type="ORF">QPL79_00480</name>
</gene>
<feature type="domain" description="Asn/Gln amidotransferase" evidence="7">
    <location>
        <begin position="501"/>
        <end position="644"/>
    </location>
</feature>
<accession>A0ABD4Z5D6</accession>
<evidence type="ECO:0000256" key="6">
    <source>
        <dbReference type="HAMAP-Rule" id="MF_00588"/>
    </source>
</evidence>
<reference evidence="8 9" key="1">
    <citation type="submission" date="2023-05" db="EMBL/GenBank/DDBJ databases">
        <title>A new hyperthermophilic archaea 'Ignisphaera cupida' sp. nov. and description of the family 'Ignisphaeraceae' fam. nov.</title>
        <authorList>
            <person name="Podosokorskaya O.A."/>
            <person name="Elcheninov A.G."/>
            <person name="Klukina A."/>
            <person name="Merkel A.Y."/>
        </authorList>
    </citation>
    <scope>NUCLEOTIDE SEQUENCE [LARGE SCALE GENOMIC DNA]</scope>
    <source>
        <strain evidence="8 9">4213-co</strain>
    </source>
</reference>
<evidence type="ECO:0000313" key="9">
    <source>
        <dbReference type="Proteomes" id="UP001529235"/>
    </source>
</evidence>
<dbReference type="NCBIfam" id="NF003107">
    <property type="entry name" value="PRK04028.1"/>
    <property type="match status" value="1"/>
</dbReference>
<dbReference type="InterPro" id="IPR017959">
    <property type="entry name" value="Asn/Gln-tRNA_amidoTrfase_suB/E"/>
</dbReference>
<dbReference type="RefSeq" id="WP_285272824.1">
    <property type="nucleotide sequence ID" value="NZ_JASNVW010000001.1"/>
</dbReference>
<dbReference type="GO" id="GO:0005524">
    <property type="term" value="F:ATP binding"/>
    <property type="evidence" value="ECO:0007669"/>
    <property type="project" value="UniProtKB-KW"/>
</dbReference>
<dbReference type="PROSITE" id="PS01234">
    <property type="entry name" value="GATB"/>
    <property type="match status" value="1"/>
</dbReference>
<name>A0ABD4Z5D6_9CREN</name>
<evidence type="ECO:0000256" key="1">
    <source>
        <dbReference type="ARBA" id="ARBA00022598"/>
    </source>
</evidence>
<dbReference type="InterPro" id="IPR014746">
    <property type="entry name" value="Gln_synth/guanido_kin_cat_dom"/>
</dbReference>
<dbReference type="InterPro" id="IPR029351">
    <property type="entry name" value="GAD_dom"/>
</dbReference>
<dbReference type="Gene3D" id="1.10.10.410">
    <property type="match status" value="1"/>
</dbReference>
<dbReference type="InterPro" id="IPR003789">
    <property type="entry name" value="Asn/Gln_tRNA_amidoTrase-B-like"/>
</dbReference>
<dbReference type="Pfam" id="PF02934">
    <property type="entry name" value="GatB_N"/>
    <property type="match status" value="1"/>
</dbReference>
<dbReference type="InterPro" id="IPR006075">
    <property type="entry name" value="Asn/Gln-tRNA_Trfase_suB/E_cat"/>
</dbReference>
<dbReference type="InterPro" id="IPR004115">
    <property type="entry name" value="GAD-like_sf"/>
</dbReference>
<comment type="similarity">
    <text evidence="6">Belongs to the GatB/GatE family. GatE subfamily.</text>
</comment>
<proteinExistence type="inferred from homology"/>
<keyword evidence="1 6" id="KW-0436">Ligase</keyword>
<comment type="catalytic activity">
    <reaction evidence="5 6">
        <text>L-glutamyl-tRNA(Gln) + L-glutamine + ATP + H2O = L-glutaminyl-tRNA(Gln) + L-glutamate + ADP + phosphate + H(+)</text>
        <dbReference type="Rhea" id="RHEA:17521"/>
        <dbReference type="Rhea" id="RHEA-COMP:9681"/>
        <dbReference type="Rhea" id="RHEA-COMP:9684"/>
        <dbReference type="ChEBI" id="CHEBI:15377"/>
        <dbReference type="ChEBI" id="CHEBI:15378"/>
        <dbReference type="ChEBI" id="CHEBI:29985"/>
        <dbReference type="ChEBI" id="CHEBI:30616"/>
        <dbReference type="ChEBI" id="CHEBI:43474"/>
        <dbReference type="ChEBI" id="CHEBI:58359"/>
        <dbReference type="ChEBI" id="CHEBI:78520"/>
        <dbReference type="ChEBI" id="CHEBI:78521"/>
        <dbReference type="ChEBI" id="CHEBI:456216"/>
    </reaction>
</comment>
<evidence type="ECO:0000256" key="3">
    <source>
        <dbReference type="ARBA" id="ARBA00022840"/>
    </source>
</evidence>
<dbReference type="Proteomes" id="UP001529235">
    <property type="component" value="Unassembled WGS sequence"/>
</dbReference>
<dbReference type="GO" id="GO:0006412">
    <property type="term" value="P:translation"/>
    <property type="evidence" value="ECO:0007669"/>
    <property type="project" value="UniProtKB-UniRule"/>
</dbReference>
<organism evidence="8 9">
    <name type="scientific">Ignisphaera cupida</name>
    <dbReference type="NCBI Taxonomy" id="3050454"/>
    <lineage>
        <taxon>Archaea</taxon>
        <taxon>Thermoproteota</taxon>
        <taxon>Thermoprotei</taxon>
        <taxon>Desulfurococcales</taxon>
        <taxon>Desulfurococcaceae</taxon>
        <taxon>Ignisphaera</taxon>
    </lineage>
</organism>
<keyword evidence="4 6" id="KW-0648">Protein biosynthesis</keyword>
<dbReference type="HAMAP" id="MF_00588">
    <property type="entry name" value="GatE"/>
    <property type="match status" value="1"/>
</dbReference>
<dbReference type="EC" id="6.3.5.-" evidence="6"/>
<dbReference type="NCBIfam" id="TIGR00134">
    <property type="entry name" value="gatE_arch"/>
    <property type="match status" value="1"/>
</dbReference>
<dbReference type="Gene3D" id="3.30.1360.30">
    <property type="entry name" value="GAD-like domain"/>
    <property type="match status" value="1"/>
</dbReference>
<sequence>MPIAKATLTVPTNIDYRKIGLKVGLEIHQQLNTHTKLFCNCPVKLVDDNDLTKSQSFERFLRATRSELGEVDAAAAFEFQRKRLFKYLAPIAASCLVELDEEPPHPLNVEALVVALAMALSFNSFIVDEVHVMRKIVIDGSNTTGFQRTAIVAFGGYVNDDEGPVGIQTIAVEEDAARKIAEEAGVVTYGLDRLGIPLIEISTAPDISTPLQARRVAEKIGLMLRFTGKVRRGIGSIRQDLNLSIAESPKIEIKGVQKLELIPKVVEEEARRLIGLKMIRDELRKRGATQSEVLTQKIVDVTDVMLHSSSKLVLDNIKSGGKAYAVKLPRFDGILGVELQHNRRFGTELADYARQWAGVKGIIHSDELPGYGVDEDVLKKLKQVLDIEPLDAFVIVIDKPEKAKKALETIKERCAVAIEGIPKETRAANEDGTTRYMRPQPGAARMYPETDIPPIRITTELLEEAKKIMPPTVDEKINQFINLYGLSAELAKQLVYSDYMSLYEYLTRNYGVNPKTLAMLFTTVYGELKKKGIDLDTVDDSFFYKIASILSNLGDASKEDLVAIALILHQKPDTSVDEVVKSVKMQKISVEDLRRLVRTKLYEVSEEVKKRGDKAFQYLMGKVMAEVRGRVDGKIVAAIVKEELEKFFSGSG</sequence>
<evidence type="ECO:0000256" key="4">
    <source>
        <dbReference type="ARBA" id="ARBA00022917"/>
    </source>
</evidence>
<dbReference type="EMBL" id="JASNVW010000001">
    <property type="protein sequence ID" value="MDK6027843.1"/>
    <property type="molecule type" value="Genomic_DNA"/>
</dbReference>
<dbReference type="Gene3D" id="1.10.150.380">
    <property type="entry name" value="GatB domain, N-terminal subdomain"/>
    <property type="match status" value="1"/>
</dbReference>
<dbReference type="InterPro" id="IPR023168">
    <property type="entry name" value="GatB_Yqey_C_2"/>
</dbReference>
<dbReference type="InterPro" id="IPR004414">
    <property type="entry name" value="GatE"/>
</dbReference>
<dbReference type="PANTHER" id="PTHR11659:SF2">
    <property type="entry name" value="GLUTAMYL-TRNA(GLN) AMIDOTRANSFERASE SUBUNIT E"/>
    <property type="match status" value="1"/>
</dbReference>
<evidence type="ECO:0000313" key="8">
    <source>
        <dbReference type="EMBL" id="MDK6027843.1"/>
    </source>
</evidence>
<dbReference type="Pfam" id="PF02637">
    <property type="entry name" value="GatB_Yqey"/>
    <property type="match status" value="1"/>
</dbReference>
<dbReference type="SUPFAM" id="SSF55931">
    <property type="entry name" value="Glutamine synthetase/guanido kinase"/>
    <property type="match status" value="1"/>
</dbReference>
<dbReference type="SMART" id="SM00845">
    <property type="entry name" value="GatB_Yqey"/>
    <property type="match status" value="1"/>
</dbReference>
<comment type="subunit">
    <text evidence="6">Heterodimer of GatD and GatE.</text>
</comment>
<dbReference type="AlphaFoldDB" id="A0ABD4Z5D6"/>
<dbReference type="SUPFAM" id="SSF89095">
    <property type="entry name" value="GatB/YqeY motif"/>
    <property type="match status" value="1"/>
</dbReference>
<keyword evidence="2 6" id="KW-0547">Nucleotide-binding</keyword>
<dbReference type="Pfam" id="PF02938">
    <property type="entry name" value="GAD"/>
    <property type="match status" value="1"/>
</dbReference>
<dbReference type="InterPro" id="IPR042114">
    <property type="entry name" value="GatB_C_1"/>
</dbReference>
<evidence type="ECO:0000256" key="2">
    <source>
        <dbReference type="ARBA" id="ARBA00022741"/>
    </source>
</evidence>
<dbReference type="InterPro" id="IPR018027">
    <property type="entry name" value="Asn/Gln_amidotransferase"/>
</dbReference>
<keyword evidence="3 6" id="KW-0067">ATP-binding</keyword>
<keyword evidence="9" id="KW-1185">Reference proteome</keyword>